<protein>
    <recommendedName>
        <fullName evidence="4">Exonuclease domain-containing protein</fullName>
    </recommendedName>
</protein>
<dbReference type="EMBL" id="LUKJ01000002">
    <property type="protein sequence ID" value="KZN20423.1"/>
    <property type="molecule type" value="Genomic_DNA"/>
</dbReference>
<dbReference type="CDD" id="cd06127">
    <property type="entry name" value="DEDDh"/>
    <property type="match status" value="1"/>
</dbReference>
<name>A0A166QKH6_PSEFL</name>
<dbReference type="OrthoDB" id="280774at2"/>
<keyword evidence="1" id="KW-0540">Nuclease</keyword>
<dbReference type="SMART" id="SM00479">
    <property type="entry name" value="EXOIII"/>
    <property type="match status" value="1"/>
</dbReference>
<dbReference type="InterPro" id="IPR036397">
    <property type="entry name" value="RNaseH_sf"/>
</dbReference>
<evidence type="ECO:0000259" key="4">
    <source>
        <dbReference type="SMART" id="SM00479"/>
    </source>
</evidence>
<dbReference type="GO" id="GO:0006259">
    <property type="term" value="P:DNA metabolic process"/>
    <property type="evidence" value="ECO:0007669"/>
    <property type="project" value="UniProtKB-ARBA"/>
</dbReference>
<sequence length="228" mass="25143">MNQPNTALMKKPSHYNRLQREAIETASSWLSPESVVVFDIEGTGLDADAEIIEITIMDMAGNVLVDTLVKPSKPIPEDATNHNGITNEMVAEAPTWPEVHHLVLAALKGRVALAYSFGYDYRMLRSMADRHGCPFPRETMASEHVVMLEGGIVLQCVMRAYALLWQEPTTKANNTGGFRWKKLTDACHAQGVEVTGAHRSKVDCDLTLGLIKAMAIQPVTWSVRRGTA</sequence>
<dbReference type="Gene3D" id="3.30.420.10">
    <property type="entry name" value="Ribonuclease H-like superfamily/Ribonuclease H"/>
    <property type="match status" value="1"/>
</dbReference>
<feature type="domain" description="Exonuclease" evidence="4">
    <location>
        <begin position="34"/>
        <end position="220"/>
    </location>
</feature>
<dbReference type="PANTHER" id="PTHR30231">
    <property type="entry name" value="DNA POLYMERASE III SUBUNIT EPSILON"/>
    <property type="match status" value="1"/>
</dbReference>
<evidence type="ECO:0000313" key="5">
    <source>
        <dbReference type="EMBL" id="KZN20423.1"/>
    </source>
</evidence>
<dbReference type="Pfam" id="PF00929">
    <property type="entry name" value="RNase_T"/>
    <property type="match status" value="1"/>
</dbReference>
<accession>A0A166QKH6</accession>
<dbReference type="GO" id="GO:0008408">
    <property type="term" value="F:3'-5' exonuclease activity"/>
    <property type="evidence" value="ECO:0007669"/>
    <property type="project" value="TreeGrafter"/>
</dbReference>
<organism evidence="5 6">
    <name type="scientific">Pseudomonas fluorescens</name>
    <dbReference type="NCBI Taxonomy" id="294"/>
    <lineage>
        <taxon>Bacteria</taxon>
        <taxon>Pseudomonadati</taxon>
        <taxon>Pseudomonadota</taxon>
        <taxon>Gammaproteobacteria</taxon>
        <taxon>Pseudomonadales</taxon>
        <taxon>Pseudomonadaceae</taxon>
        <taxon>Pseudomonas</taxon>
    </lineage>
</organism>
<gene>
    <name evidence="5" type="ORF">A1D17_02470</name>
</gene>
<keyword evidence="2" id="KW-0378">Hydrolase</keyword>
<proteinExistence type="predicted"/>
<dbReference type="InterPro" id="IPR012337">
    <property type="entry name" value="RNaseH-like_sf"/>
</dbReference>
<dbReference type="AlphaFoldDB" id="A0A166QKH6"/>
<keyword evidence="3" id="KW-0269">Exonuclease</keyword>
<dbReference type="RefSeq" id="WP_157893804.1">
    <property type="nucleotide sequence ID" value="NZ_LUKJ01000002.1"/>
</dbReference>
<comment type="caution">
    <text evidence="5">The sequence shown here is derived from an EMBL/GenBank/DDBJ whole genome shotgun (WGS) entry which is preliminary data.</text>
</comment>
<dbReference type="PANTHER" id="PTHR30231:SF4">
    <property type="entry name" value="PROTEIN NEN2"/>
    <property type="match status" value="1"/>
</dbReference>
<dbReference type="GO" id="GO:0003676">
    <property type="term" value="F:nucleic acid binding"/>
    <property type="evidence" value="ECO:0007669"/>
    <property type="project" value="InterPro"/>
</dbReference>
<evidence type="ECO:0000256" key="1">
    <source>
        <dbReference type="ARBA" id="ARBA00022722"/>
    </source>
</evidence>
<reference evidence="5 6" key="2">
    <citation type="journal article" date="2018" name="Nature">
        <title>Mutant phenotypes for thousands of bacterial genes of unknown function.</title>
        <authorList>
            <person name="Price M.N."/>
            <person name="Wetmore K.M."/>
            <person name="Waters R.J."/>
            <person name="Callaghan M."/>
            <person name="Ray J."/>
            <person name="Liu H."/>
            <person name="Kuehl J.V."/>
            <person name="Melnyk R.A."/>
            <person name="Lamson J.S."/>
            <person name="Suh Y."/>
            <person name="Carlson H.K."/>
            <person name="Esquivel Z."/>
            <person name="Sadeeshkumar H."/>
            <person name="Chakraborty R."/>
            <person name="Zane G.M."/>
            <person name="Rubin B.E."/>
            <person name="Wall J.D."/>
            <person name="Visel A."/>
            <person name="Bristow J."/>
            <person name="Blow M.J."/>
            <person name="Arkin A.P."/>
            <person name="Deutschbauer A.M."/>
        </authorList>
    </citation>
    <scope>NUCLEOTIDE SEQUENCE [LARGE SCALE GENOMIC DNA]</scope>
    <source>
        <strain evidence="5 6">FW300-N1B4</strain>
    </source>
</reference>
<dbReference type="SUPFAM" id="SSF53098">
    <property type="entry name" value="Ribonuclease H-like"/>
    <property type="match status" value="1"/>
</dbReference>
<dbReference type="InterPro" id="IPR013520">
    <property type="entry name" value="Ribonucl_H"/>
</dbReference>
<reference evidence="6" key="1">
    <citation type="submission" date="2016-03" db="EMBL/GenBank/DDBJ databases">
        <authorList>
            <person name="Ray J."/>
            <person name="Price M."/>
            <person name="Deutschbauer A."/>
        </authorList>
    </citation>
    <scope>NUCLEOTIDE SEQUENCE [LARGE SCALE GENOMIC DNA]</scope>
    <source>
        <strain evidence="6">FW300-N1B4</strain>
    </source>
</reference>
<dbReference type="Proteomes" id="UP000076489">
    <property type="component" value="Unassembled WGS sequence"/>
</dbReference>
<evidence type="ECO:0000256" key="3">
    <source>
        <dbReference type="ARBA" id="ARBA00022839"/>
    </source>
</evidence>
<evidence type="ECO:0000313" key="6">
    <source>
        <dbReference type="Proteomes" id="UP000076489"/>
    </source>
</evidence>
<evidence type="ECO:0000256" key="2">
    <source>
        <dbReference type="ARBA" id="ARBA00022801"/>
    </source>
</evidence>